<organism evidence="8 9">
    <name type="scientific">Erpetoichthys calabaricus</name>
    <name type="common">Rope fish</name>
    <name type="synonym">Calamoichthys calabaricus</name>
    <dbReference type="NCBI Taxonomy" id="27687"/>
    <lineage>
        <taxon>Eukaryota</taxon>
        <taxon>Metazoa</taxon>
        <taxon>Chordata</taxon>
        <taxon>Craniata</taxon>
        <taxon>Vertebrata</taxon>
        <taxon>Euteleostomi</taxon>
        <taxon>Actinopterygii</taxon>
        <taxon>Polypteriformes</taxon>
        <taxon>Polypteridae</taxon>
        <taxon>Erpetoichthys</taxon>
    </lineage>
</organism>
<reference evidence="8" key="2">
    <citation type="submission" date="2025-08" db="UniProtKB">
        <authorList>
            <consortium name="Ensembl"/>
        </authorList>
    </citation>
    <scope>IDENTIFICATION</scope>
</reference>
<evidence type="ECO:0000313" key="9">
    <source>
        <dbReference type="Proteomes" id="UP000694620"/>
    </source>
</evidence>
<reference evidence="8" key="1">
    <citation type="submission" date="2021-06" db="EMBL/GenBank/DDBJ databases">
        <authorList>
            <consortium name="Wellcome Sanger Institute Data Sharing"/>
        </authorList>
    </citation>
    <scope>NUCLEOTIDE SEQUENCE [LARGE SCALE GENOMIC DNA]</scope>
</reference>
<protein>
    <recommendedName>
        <fullName evidence="7">Ig-like domain-containing protein</fullName>
    </recommendedName>
</protein>
<keyword evidence="4" id="KW-0325">Glycoprotein</keyword>
<evidence type="ECO:0000259" key="7">
    <source>
        <dbReference type="PROSITE" id="PS50835"/>
    </source>
</evidence>
<dbReference type="GO" id="GO:0005911">
    <property type="term" value="C:cell-cell junction"/>
    <property type="evidence" value="ECO:0007669"/>
    <property type="project" value="TreeGrafter"/>
</dbReference>
<keyword evidence="6" id="KW-0812">Transmembrane</keyword>
<evidence type="ECO:0000256" key="2">
    <source>
        <dbReference type="ARBA" id="ARBA00023136"/>
    </source>
</evidence>
<accession>A0A8C4X852</accession>
<keyword evidence="9" id="KW-1185">Reference proteome</keyword>
<evidence type="ECO:0000313" key="8">
    <source>
        <dbReference type="Ensembl" id="ENSECRP00000012593.1"/>
    </source>
</evidence>
<evidence type="ECO:0000256" key="1">
    <source>
        <dbReference type="ARBA" id="ARBA00004479"/>
    </source>
</evidence>
<dbReference type="InterPro" id="IPR003598">
    <property type="entry name" value="Ig_sub2"/>
</dbReference>
<dbReference type="Proteomes" id="UP000694620">
    <property type="component" value="Chromosome 10"/>
</dbReference>
<dbReference type="InterPro" id="IPR007110">
    <property type="entry name" value="Ig-like_dom"/>
</dbReference>
<dbReference type="CDD" id="cd00096">
    <property type="entry name" value="Ig"/>
    <property type="match status" value="1"/>
</dbReference>
<comment type="subcellular location">
    <subcellularLocation>
        <location evidence="1">Membrane</location>
        <topology evidence="1">Single-pass type I membrane protein</topology>
    </subcellularLocation>
</comment>
<dbReference type="InterPro" id="IPR051275">
    <property type="entry name" value="Cell_adhesion_signaling"/>
</dbReference>
<dbReference type="AlphaFoldDB" id="A0A8C4X852"/>
<dbReference type="Gene3D" id="2.60.40.10">
    <property type="entry name" value="Immunoglobulins"/>
    <property type="match status" value="3"/>
</dbReference>
<dbReference type="InterPro" id="IPR013783">
    <property type="entry name" value="Ig-like_fold"/>
</dbReference>
<dbReference type="PANTHER" id="PTHR11640">
    <property type="entry name" value="NEPHRIN"/>
    <property type="match status" value="1"/>
</dbReference>
<dbReference type="InterPro" id="IPR003599">
    <property type="entry name" value="Ig_sub"/>
</dbReference>
<dbReference type="SMART" id="SM00409">
    <property type="entry name" value="IG"/>
    <property type="match status" value="3"/>
</dbReference>
<feature type="transmembrane region" description="Helical" evidence="6">
    <location>
        <begin position="384"/>
        <end position="406"/>
    </location>
</feature>
<reference evidence="8" key="3">
    <citation type="submission" date="2025-09" db="UniProtKB">
        <authorList>
            <consortium name="Ensembl"/>
        </authorList>
    </citation>
    <scope>IDENTIFICATION</scope>
</reference>
<evidence type="ECO:0000256" key="5">
    <source>
        <dbReference type="ARBA" id="ARBA00023319"/>
    </source>
</evidence>
<name>A0A8C4X852_ERPCA</name>
<sequence>LLVLPSFGSQLTFAFSVSPALPEQPEIKVEGPLAVGQEVKLTCEVADVYGPDAITIQWLEGERVVKEDEEPLDGEVRTVRSSLTIVPLEEDDERSFVCKATLVMEGLHGEDAQRCISSSFPLSVPCKLNCGVKFNTRDMKMKIKVKMSVSPPNSGSSTEVHNKQEEPLVELAEHCGTQMRRWRSGDETGVTKKKKKNRLCLLQKVPPKNTSIFVSPSHILKEGDMLTITCATRSNPKAAISLWRKPESGGREPLVAKAASYTLESVQMEDAGVYECEAVNRFGNVPPRNTTILVLPSAEVEEGENITISCHTIGYPRPTMTLKKMGNSASYCSSNGTFELYFLTEDDTGLYELNITNDVGYEVQTFNITPRVEGQKSPPYRAEILVPVICVSALVSIALGVLYPLLKSRLTGGYQPTLSGPQAI</sequence>
<dbReference type="InterPro" id="IPR036179">
    <property type="entry name" value="Ig-like_dom_sf"/>
</dbReference>
<keyword evidence="6" id="KW-1133">Transmembrane helix</keyword>
<evidence type="ECO:0000256" key="3">
    <source>
        <dbReference type="ARBA" id="ARBA00023157"/>
    </source>
</evidence>
<dbReference type="Ensembl" id="ENSECRT00000012808.1">
    <property type="protein sequence ID" value="ENSECRP00000012593.1"/>
    <property type="gene ID" value="ENSECRG00000008391.1"/>
</dbReference>
<dbReference type="GO" id="GO:0098609">
    <property type="term" value="P:cell-cell adhesion"/>
    <property type="evidence" value="ECO:0007669"/>
    <property type="project" value="TreeGrafter"/>
</dbReference>
<dbReference type="GO" id="GO:0005886">
    <property type="term" value="C:plasma membrane"/>
    <property type="evidence" value="ECO:0007669"/>
    <property type="project" value="TreeGrafter"/>
</dbReference>
<evidence type="ECO:0000256" key="4">
    <source>
        <dbReference type="ARBA" id="ARBA00023180"/>
    </source>
</evidence>
<dbReference type="SUPFAM" id="SSF48726">
    <property type="entry name" value="Immunoglobulin"/>
    <property type="match status" value="3"/>
</dbReference>
<feature type="domain" description="Ig-like" evidence="7">
    <location>
        <begin position="207"/>
        <end position="293"/>
    </location>
</feature>
<dbReference type="GO" id="GO:0050839">
    <property type="term" value="F:cell adhesion molecule binding"/>
    <property type="evidence" value="ECO:0007669"/>
    <property type="project" value="TreeGrafter"/>
</dbReference>
<evidence type="ECO:0000256" key="6">
    <source>
        <dbReference type="SAM" id="Phobius"/>
    </source>
</evidence>
<dbReference type="Pfam" id="PF13927">
    <property type="entry name" value="Ig_3"/>
    <property type="match status" value="3"/>
</dbReference>
<dbReference type="PROSITE" id="PS50835">
    <property type="entry name" value="IG_LIKE"/>
    <property type="match status" value="2"/>
</dbReference>
<keyword evidence="3" id="KW-1015">Disulfide bond</keyword>
<keyword evidence="2 6" id="KW-0472">Membrane</keyword>
<feature type="domain" description="Ig-like" evidence="7">
    <location>
        <begin position="19"/>
        <end position="117"/>
    </location>
</feature>
<proteinExistence type="predicted"/>
<dbReference type="PANTHER" id="PTHR11640:SF31">
    <property type="entry name" value="IRREGULAR CHIASM C-ROUGHEST PROTEIN-RELATED"/>
    <property type="match status" value="1"/>
</dbReference>
<dbReference type="GeneTree" id="ENSGT00940000180146"/>
<keyword evidence="5" id="KW-0393">Immunoglobulin domain</keyword>
<dbReference type="SMART" id="SM00408">
    <property type="entry name" value="IGc2"/>
    <property type="match status" value="3"/>
</dbReference>